<keyword evidence="2" id="KW-1185">Reference proteome</keyword>
<accession>A0ACB9ZR83</accession>
<reference evidence="2" key="1">
    <citation type="journal article" date="2023" name="Nat. Plants">
        <title>Single-cell RNA sequencing provides a high-resolution roadmap for understanding the multicellular compartmentation of specialized metabolism.</title>
        <authorList>
            <person name="Sun S."/>
            <person name="Shen X."/>
            <person name="Li Y."/>
            <person name="Li Y."/>
            <person name="Wang S."/>
            <person name="Li R."/>
            <person name="Zhang H."/>
            <person name="Shen G."/>
            <person name="Guo B."/>
            <person name="Wei J."/>
            <person name="Xu J."/>
            <person name="St-Pierre B."/>
            <person name="Chen S."/>
            <person name="Sun C."/>
        </authorList>
    </citation>
    <scope>NUCLEOTIDE SEQUENCE [LARGE SCALE GENOMIC DNA]</scope>
</reference>
<organism evidence="1 2">
    <name type="scientific">Catharanthus roseus</name>
    <name type="common">Madagascar periwinkle</name>
    <name type="synonym">Vinca rosea</name>
    <dbReference type="NCBI Taxonomy" id="4058"/>
    <lineage>
        <taxon>Eukaryota</taxon>
        <taxon>Viridiplantae</taxon>
        <taxon>Streptophyta</taxon>
        <taxon>Embryophyta</taxon>
        <taxon>Tracheophyta</taxon>
        <taxon>Spermatophyta</taxon>
        <taxon>Magnoliopsida</taxon>
        <taxon>eudicotyledons</taxon>
        <taxon>Gunneridae</taxon>
        <taxon>Pentapetalae</taxon>
        <taxon>asterids</taxon>
        <taxon>lamiids</taxon>
        <taxon>Gentianales</taxon>
        <taxon>Apocynaceae</taxon>
        <taxon>Rauvolfioideae</taxon>
        <taxon>Vinceae</taxon>
        <taxon>Catharanthinae</taxon>
        <taxon>Catharanthus</taxon>
    </lineage>
</organism>
<protein>
    <submittedName>
        <fullName evidence="1">Uncharacterized protein</fullName>
    </submittedName>
</protein>
<gene>
    <name evidence="1" type="ORF">M9H77_35776</name>
</gene>
<evidence type="ECO:0000313" key="2">
    <source>
        <dbReference type="Proteomes" id="UP001060085"/>
    </source>
</evidence>
<comment type="caution">
    <text evidence="1">The sequence shown here is derived from an EMBL/GenBank/DDBJ whole genome shotgun (WGS) entry which is preliminary data.</text>
</comment>
<evidence type="ECO:0000313" key="1">
    <source>
        <dbReference type="EMBL" id="KAI5649771.1"/>
    </source>
</evidence>
<dbReference type="Proteomes" id="UP001060085">
    <property type="component" value="Linkage Group LG08"/>
</dbReference>
<dbReference type="EMBL" id="CM044708">
    <property type="protein sequence ID" value="KAI5649771.1"/>
    <property type="molecule type" value="Genomic_DNA"/>
</dbReference>
<sequence length="126" mass="13234">MTALLHPEVEVHMMYLIYSEVAERGTYDVPAPLKCNETNGVKPKLNVEASRSGLSNGSSGAYELGSPRARPPDPPPLSLPCLGSACPRLPGCGGTRTCPLRALPPGNLRAPLFTPRAPRSGTGSRG</sequence>
<name>A0ACB9ZR83_CATRO</name>
<proteinExistence type="predicted"/>